<accession>A0A3Q8WSZ4</accession>
<protein>
    <submittedName>
        <fullName evidence="1">Uncharacterized protein</fullName>
    </submittedName>
</protein>
<dbReference type="OrthoDB" id="8480736at2"/>
<dbReference type="EMBL" id="CP034438">
    <property type="protein sequence ID" value="AZN29365.1"/>
    <property type="molecule type" value="Genomic_DNA"/>
</dbReference>
<reference evidence="1 2" key="1">
    <citation type="submission" date="2018-12" db="EMBL/GenBank/DDBJ databases">
        <title>Complete genome sequence of Flaviflexus salsibiostraticola KCTC 33148.</title>
        <authorList>
            <person name="Bae J.-W."/>
        </authorList>
    </citation>
    <scope>NUCLEOTIDE SEQUENCE [LARGE SCALE GENOMIC DNA]</scope>
    <source>
        <strain evidence="1 2">KCTC 33148</strain>
    </source>
</reference>
<keyword evidence="2" id="KW-1185">Reference proteome</keyword>
<dbReference type="Proteomes" id="UP000270021">
    <property type="component" value="Chromosome"/>
</dbReference>
<evidence type="ECO:0000313" key="1">
    <source>
        <dbReference type="EMBL" id="AZN29365.1"/>
    </source>
</evidence>
<evidence type="ECO:0000313" key="2">
    <source>
        <dbReference type="Proteomes" id="UP000270021"/>
    </source>
</evidence>
<dbReference type="KEGG" id="fsl:EJO69_02870"/>
<proteinExistence type="predicted"/>
<name>A0A3Q8WSZ4_9ACTO</name>
<dbReference type="AlphaFoldDB" id="A0A3Q8WSZ4"/>
<organism evidence="1 2">
    <name type="scientific">Flaviflexus salsibiostraticola</name>
    <dbReference type="NCBI Taxonomy" id="1282737"/>
    <lineage>
        <taxon>Bacteria</taxon>
        <taxon>Bacillati</taxon>
        <taxon>Actinomycetota</taxon>
        <taxon>Actinomycetes</taxon>
        <taxon>Actinomycetales</taxon>
        <taxon>Actinomycetaceae</taxon>
        <taxon>Flaviflexus</taxon>
    </lineage>
</organism>
<sequence>MADLYTKNGRPLRRDGDRLFARSGTYVGRIRGDEVFDPSGSYAGTVVGDRVVYRSTHSARISSPSVSANRVGSAAANRAASAMWGDEPPFPD</sequence>
<gene>
    <name evidence="1" type="ORF">EJO69_02870</name>
</gene>